<evidence type="ECO:0008006" key="3">
    <source>
        <dbReference type="Google" id="ProtNLM"/>
    </source>
</evidence>
<dbReference type="EMBL" id="JACICA010000002">
    <property type="protein sequence ID" value="MBB3702087.1"/>
    <property type="molecule type" value="Genomic_DNA"/>
</dbReference>
<dbReference type="AlphaFoldDB" id="A0A7W5UL80"/>
<dbReference type="RefSeq" id="WP_183694546.1">
    <property type="nucleotide sequence ID" value="NZ_JACICA010000002.1"/>
</dbReference>
<dbReference type="Proteomes" id="UP000541425">
    <property type="component" value="Unassembled WGS sequence"/>
</dbReference>
<name>A0A7W5UL80_9BACT</name>
<proteinExistence type="predicted"/>
<comment type="caution">
    <text evidence="1">The sequence shown here is derived from an EMBL/GenBank/DDBJ whole genome shotgun (WGS) entry which is preliminary data.</text>
</comment>
<accession>A0A7W5UL80</accession>
<organism evidence="1 2">
    <name type="scientific">Alloprevotella rava</name>
    <dbReference type="NCBI Taxonomy" id="671218"/>
    <lineage>
        <taxon>Bacteria</taxon>
        <taxon>Pseudomonadati</taxon>
        <taxon>Bacteroidota</taxon>
        <taxon>Bacteroidia</taxon>
        <taxon>Bacteroidales</taxon>
        <taxon>Prevotellaceae</taxon>
        <taxon>Alloprevotella</taxon>
    </lineage>
</organism>
<sequence length="172" mass="19706">MDYKYIEQLLERYWVAETTEKEESILRAFFSQPDVPAHLLQYKGLFSYEQSQAEISLSDDFDEKILKKIGAAEPQIIVVRAKRQSFFRSLRPLYEAAAAIAIVAMVSYSASSYLNKQNSQSPWDYNPASYQDSYQSAQQSYKVVQDGLEMFQKTASADSTKQNNNLNSAHEE</sequence>
<gene>
    <name evidence="1" type="ORF">FHS60_000540</name>
</gene>
<evidence type="ECO:0000313" key="1">
    <source>
        <dbReference type="EMBL" id="MBB3702087.1"/>
    </source>
</evidence>
<evidence type="ECO:0000313" key="2">
    <source>
        <dbReference type="Proteomes" id="UP000541425"/>
    </source>
</evidence>
<reference evidence="1 2" key="1">
    <citation type="submission" date="2020-08" db="EMBL/GenBank/DDBJ databases">
        <title>Genomic Encyclopedia of Type Strains, Phase IV (KMG-IV): sequencing the most valuable type-strain genomes for metagenomic binning, comparative biology and taxonomic classification.</title>
        <authorList>
            <person name="Goeker M."/>
        </authorList>
    </citation>
    <scope>NUCLEOTIDE SEQUENCE [LARGE SCALE GENOMIC DNA]</scope>
    <source>
        <strain evidence="1 2">DSM 22548</strain>
    </source>
</reference>
<protein>
    <recommendedName>
        <fullName evidence="3">Pyruvate ferredoxin oxidoreductase</fullName>
    </recommendedName>
</protein>